<name>A0A917TI14_9ACTN</name>
<dbReference type="EMBL" id="BMPI01000010">
    <property type="protein sequence ID" value="GGM23588.1"/>
    <property type="molecule type" value="Genomic_DNA"/>
</dbReference>
<gene>
    <name evidence="2" type="ORF">GCM10007977_025960</name>
</gene>
<organism evidence="2 3">
    <name type="scientific">Dactylosporangium sucinum</name>
    <dbReference type="NCBI Taxonomy" id="1424081"/>
    <lineage>
        <taxon>Bacteria</taxon>
        <taxon>Bacillati</taxon>
        <taxon>Actinomycetota</taxon>
        <taxon>Actinomycetes</taxon>
        <taxon>Micromonosporales</taxon>
        <taxon>Micromonosporaceae</taxon>
        <taxon>Dactylosporangium</taxon>
    </lineage>
</organism>
<evidence type="ECO:0000313" key="2">
    <source>
        <dbReference type="EMBL" id="GGM23588.1"/>
    </source>
</evidence>
<reference evidence="2" key="1">
    <citation type="journal article" date="2014" name="Int. J. Syst. Evol. Microbiol.">
        <title>Complete genome sequence of Corynebacterium casei LMG S-19264T (=DSM 44701T), isolated from a smear-ripened cheese.</title>
        <authorList>
            <consortium name="US DOE Joint Genome Institute (JGI-PGF)"/>
            <person name="Walter F."/>
            <person name="Albersmeier A."/>
            <person name="Kalinowski J."/>
            <person name="Ruckert C."/>
        </authorList>
    </citation>
    <scope>NUCLEOTIDE SEQUENCE</scope>
    <source>
        <strain evidence="2">JCM 19831</strain>
    </source>
</reference>
<sequence length="69" mass="7311">MWVPPMRTNAAAIQAARRAGVAPEQIDGPARRVSRARRAGREPEMPGGEPRTSPAPPGLTIDEVDALLA</sequence>
<comment type="caution">
    <text evidence="2">The sequence shown here is derived from an EMBL/GenBank/DDBJ whole genome shotgun (WGS) entry which is preliminary data.</text>
</comment>
<proteinExistence type="predicted"/>
<accession>A0A917TI14</accession>
<reference evidence="2" key="2">
    <citation type="submission" date="2020-09" db="EMBL/GenBank/DDBJ databases">
        <authorList>
            <person name="Sun Q."/>
            <person name="Ohkuma M."/>
        </authorList>
    </citation>
    <scope>NUCLEOTIDE SEQUENCE</scope>
    <source>
        <strain evidence="2">JCM 19831</strain>
    </source>
</reference>
<protein>
    <submittedName>
        <fullName evidence="2">Uncharacterized protein</fullName>
    </submittedName>
</protein>
<feature type="region of interest" description="Disordered" evidence="1">
    <location>
        <begin position="18"/>
        <end position="61"/>
    </location>
</feature>
<evidence type="ECO:0000256" key="1">
    <source>
        <dbReference type="SAM" id="MobiDB-lite"/>
    </source>
</evidence>
<keyword evidence="3" id="KW-1185">Reference proteome</keyword>
<evidence type="ECO:0000313" key="3">
    <source>
        <dbReference type="Proteomes" id="UP000642070"/>
    </source>
</evidence>
<dbReference type="AlphaFoldDB" id="A0A917TI14"/>
<dbReference type="Proteomes" id="UP000642070">
    <property type="component" value="Unassembled WGS sequence"/>
</dbReference>